<dbReference type="InterPro" id="IPR011598">
    <property type="entry name" value="bHLH_dom"/>
</dbReference>
<dbReference type="eggNOG" id="ENOG502RXMR">
    <property type="taxonomic scope" value="Eukaryota"/>
</dbReference>
<evidence type="ECO:0000313" key="8">
    <source>
        <dbReference type="RefSeq" id="XP_019055634.1"/>
    </source>
</evidence>
<feature type="region of interest" description="Disordered" evidence="5">
    <location>
        <begin position="147"/>
        <end position="169"/>
    </location>
</feature>
<dbReference type="RefSeq" id="XP_019055634.1">
    <property type="nucleotide sequence ID" value="XM_019200089.1"/>
</dbReference>
<feature type="domain" description="BHLH" evidence="6">
    <location>
        <begin position="74"/>
        <end position="126"/>
    </location>
</feature>
<name>A0A1U8QA18_NELNU</name>
<reference evidence="8" key="1">
    <citation type="submission" date="2025-08" db="UniProtKB">
        <authorList>
            <consortium name="RefSeq"/>
        </authorList>
    </citation>
    <scope>IDENTIFICATION</scope>
</reference>
<evidence type="ECO:0000256" key="5">
    <source>
        <dbReference type="SAM" id="MobiDB-lite"/>
    </source>
</evidence>
<keyword evidence="7" id="KW-1185">Reference proteome</keyword>
<dbReference type="InterPro" id="IPR015660">
    <property type="entry name" value="MASH1/Ascl1a-like"/>
</dbReference>
<dbReference type="Gene3D" id="4.10.280.10">
    <property type="entry name" value="Helix-loop-helix DNA-binding domain"/>
    <property type="match status" value="1"/>
</dbReference>
<feature type="compositionally biased region" description="Polar residues" evidence="5">
    <location>
        <begin position="160"/>
        <end position="169"/>
    </location>
</feature>
<dbReference type="GO" id="GO:0000977">
    <property type="term" value="F:RNA polymerase II transcription regulatory region sequence-specific DNA binding"/>
    <property type="evidence" value="ECO:0000318"/>
    <property type="project" value="GO_Central"/>
</dbReference>
<dbReference type="OMA" id="INCEELS"/>
<dbReference type="PROSITE" id="PS50888">
    <property type="entry name" value="BHLH"/>
    <property type="match status" value="1"/>
</dbReference>
<dbReference type="OrthoDB" id="6106870at2759"/>
<keyword evidence="3" id="KW-0804">Transcription</keyword>
<dbReference type="GeneID" id="104611366"/>
<dbReference type="SMART" id="SM00353">
    <property type="entry name" value="HLH"/>
    <property type="match status" value="1"/>
</dbReference>
<accession>A0A1U8QA18</accession>
<dbReference type="GO" id="GO:0042594">
    <property type="term" value="P:response to starvation"/>
    <property type="evidence" value="ECO:0007669"/>
    <property type="project" value="UniProtKB-ARBA"/>
</dbReference>
<protein>
    <submittedName>
        <fullName evidence="8">Transcription factor ORG2-like</fullName>
    </submittedName>
</protein>
<evidence type="ECO:0000256" key="1">
    <source>
        <dbReference type="ARBA" id="ARBA00023015"/>
    </source>
</evidence>
<gene>
    <name evidence="8" type="primary">LOC104611366</name>
</gene>
<evidence type="ECO:0000259" key="6">
    <source>
        <dbReference type="PROSITE" id="PS50888"/>
    </source>
</evidence>
<evidence type="ECO:0000313" key="7">
    <source>
        <dbReference type="Proteomes" id="UP000189703"/>
    </source>
</evidence>
<dbReference type="GO" id="GO:0046983">
    <property type="term" value="F:protein dimerization activity"/>
    <property type="evidence" value="ECO:0007669"/>
    <property type="project" value="InterPro"/>
</dbReference>
<dbReference type="SUPFAM" id="SSF47459">
    <property type="entry name" value="HLH, helix-loop-helix DNA-binding domain"/>
    <property type="match status" value="1"/>
</dbReference>
<dbReference type="InParanoid" id="A0A1U8QA18"/>
<sequence>MLSLSPQFSILGWPSEADTSPEQKSWMSDNPFVNCNFREKQASESFFLFTSSRPEAECNEFKSCGTTSRDPAMVKKLNHNASERDRRKKMNSLYSSLRSLLPETDQTTKQSIPATVSRVLKYIPELQKRVERLKQRKQEILSSITRHRDHNHQEKRRKATVQTSSPTVSASRAGDGEIVIQICAVKVKKSPLSEVLLHLEQEGLQVLNASAFATFGETAFYNLHLQVLLLYFVRESQGVECEVLSQKLMSMYHSREE</sequence>
<dbReference type="Pfam" id="PF00010">
    <property type="entry name" value="HLH"/>
    <property type="match status" value="1"/>
</dbReference>
<dbReference type="PANTHER" id="PTHR13935">
    <property type="entry name" value="ACHAETE-SCUTE TRANSCRIPTION FACTOR-RELATED"/>
    <property type="match status" value="1"/>
</dbReference>
<dbReference type="AlphaFoldDB" id="A0A1U8QA18"/>
<dbReference type="GO" id="GO:0006357">
    <property type="term" value="P:regulation of transcription by RNA polymerase II"/>
    <property type="evidence" value="ECO:0000318"/>
    <property type="project" value="GO_Central"/>
</dbReference>
<evidence type="ECO:0000256" key="3">
    <source>
        <dbReference type="ARBA" id="ARBA00023163"/>
    </source>
</evidence>
<dbReference type="Proteomes" id="UP000189703">
    <property type="component" value="Unplaced"/>
</dbReference>
<dbReference type="FunCoup" id="A0A1U8QA18">
    <property type="interactions" value="115"/>
</dbReference>
<dbReference type="GO" id="GO:0000981">
    <property type="term" value="F:DNA-binding transcription factor activity, RNA polymerase II-specific"/>
    <property type="evidence" value="ECO:0000318"/>
    <property type="project" value="GO_Central"/>
</dbReference>
<keyword evidence="2" id="KW-0238">DNA-binding</keyword>
<organism evidence="7 8">
    <name type="scientific">Nelumbo nucifera</name>
    <name type="common">Sacred lotus</name>
    <dbReference type="NCBI Taxonomy" id="4432"/>
    <lineage>
        <taxon>Eukaryota</taxon>
        <taxon>Viridiplantae</taxon>
        <taxon>Streptophyta</taxon>
        <taxon>Embryophyta</taxon>
        <taxon>Tracheophyta</taxon>
        <taxon>Spermatophyta</taxon>
        <taxon>Magnoliopsida</taxon>
        <taxon>Proteales</taxon>
        <taxon>Nelumbonaceae</taxon>
        <taxon>Nelumbo</taxon>
    </lineage>
</organism>
<dbReference type="InterPro" id="IPR036638">
    <property type="entry name" value="HLH_DNA-bd_sf"/>
</dbReference>
<evidence type="ECO:0000256" key="4">
    <source>
        <dbReference type="ARBA" id="ARBA00023242"/>
    </source>
</evidence>
<evidence type="ECO:0000256" key="2">
    <source>
        <dbReference type="ARBA" id="ARBA00023125"/>
    </source>
</evidence>
<dbReference type="GO" id="GO:0090575">
    <property type="term" value="C:RNA polymerase II transcription regulator complex"/>
    <property type="evidence" value="ECO:0000318"/>
    <property type="project" value="GO_Central"/>
</dbReference>
<dbReference type="PANTHER" id="PTHR13935:SF41">
    <property type="entry name" value="TRANSCRIPTION FACTOR ORG2-RELATED"/>
    <property type="match status" value="1"/>
</dbReference>
<keyword evidence="4" id="KW-0539">Nucleus</keyword>
<keyword evidence="1" id="KW-0805">Transcription regulation</keyword>
<proteinExistence type="predicted"/>
<dbReference type="FunFam" id="4.10.280.10:FF:000074">
    <property type="entry name" value="Transcription factor ORG2"/>
    <property type="match status" value="1"/>
</dbReference>
<feature type="compositionally biased region" description="Basic residues" evidence="5">
    <location>
        <begin position="147"/>
        <end position="159"/>
    </location>
</feature>
<dbReference type="KEGG" id="nnu:104611366"/>